<dbReference type="AlphaFoldDB" id="A0A7S2EB97"/>
<dbReference type="Gene3D" id="3.20.70.20">
    <property type="match status" value="1"/>
</dbReference>
<reference evidence="2" key="1">
    <citation type="submission" date="2021-01" db="EMBL/GenBank/DDBJ databases">
        <authorList>
            <person name="Corre E."/>
            <person name="Pelletier E."/>
            <person name="Niang G."/>
            <person name="Scheremetjew M."/>
            <person name="Finn R."/>
            <person name="Kale V."/>
            <person name="Holt S."/>
            <person name="Cochrane G."/>
            <person name="Meng A."/>
            <person name="Brown T."/>
            <person name="Cohen L."/>
        </authorList>
    </citation>
    <scope>NUCLEOTIDE SEQUENCE</scope>
    <source>
        <strain evidence="2">Grunow 1884</strain>
    </source>
</reference>
<feature type="compositionally biased region" description="Gly residues" evidence="1">
    <location>
        <begin position="30"/>
        <end position="46"/>
    </location>
</feature>
<evidence type="ECO:0000313" key="2">
    <source>
        <dbReference type="EMBL" id="CAD9326445.1"/>
    </source>
</evidence>
<name>A0A7S2EB97_TRICV</name>
<accession>A0A7S2EB97</accession>
<dbReference type="EMBL" id="HBGO01006699">
    <property type="protein sequence ID" value="CAD9326445.1"/>
    <property type="molecule type" value="Transcribed_RNA"/>
</dbReference>
<organism evidence="2">
    <name type="scientific">Trieres chinensis</name>
    <name type="common">Marine centric diatom</name>
    <name type="synonym">Odontella sinensis</name>
    <dbReference type="NCBI Taxonomy" id="1514140"/>
    <lineage>
        <taxon>Eukaryota</taxon>
        <taxon>Sar</taxon>
        <taxon>Stramenopiles</taxon>
        <taxon>Ochrophyta</taxon>
        <taxon>Bacillariophyta</taxon>
        <taxon>Mediophyceae</taxon>
        <taxon>Biddulphiophycidae</taxon>
        <taxon>Eupodiscales</taxon>
        <taxon>Parodontellaceae</taxon>
        <taxon>Trieres</taxon>
    </lineage>
</organism>
<feature type="region of interest" description="Disordered" evidence="1">
    <location>
        <begin position="1"/>
        <end position="46"/>
    </location>
</feature>
<sequence>MHMLESCEPIGGQDRVRGDRFDSQTVPGRRGVGFRGHGGAGGGGGRGSLAAAAAITKVLQSLDGDDENGIKTTGYRGLMPPACEDCGLSCSATSVPPSLTISQFLTISSAPQRCCWTWQDWRDGETRG</sequence>
<protein>
    <submittedName>
        <fullName evidence="2">Uncharacterized protein</fullName>
    </submittedName>
</protein>
<evidence type="ECO:0000256" key="1">
    <source>
        <dbReference type="SAM" id="MobiDB-lite"/>
    </source>
</evidence>
<proteinExistence type="predicted"/>
<gene>
    <name evidence="2" type="ORF">OSIN01602_LOCUS3773</name>
</gene>